<dbReference type="Pfam" id="PF20316">
    <property type="entry name" value="DUF6612"/>
    <property type="match status" value="1"/>
</dbReference>
<dbReference type="EMBL" id="JBHTBY010000017">
    <property type="protein sequence ID" value="MFC7322924.1"/>
    <property type="molecule type" value="Genomic_DNA"/>
</dbReference>
<organism evidence="3 4">
    <name type="scientific">Halobacillus campisalis</name>
    <dbReference type="NCBI Taxonomy" id="435909"/>
    <lineage>
        <taxon>Bacteria</taxon>
        <taxon>Bacillati</taxon>
        <taxon>Bacillota</taxon>
        <taxon>Bacilli</taxon>
        <taxon>Bacillales</taxon>
        <taxon>Bacillaceae</taxon>
        <taxon>Halobacillus</taxon>
    </lineage>
</organism>
<feature type="signal peptide" evidence="2">
    <location>
        <begin position="1"/>
        <end position="24"/>
    </location>
</feature>
<dbReference type="InterPro" id="IPR046720">
    <property type="entry name" value="DUF6612"/>
</dbReference>
<keyword evidence="1" id="KW-0812">Transmembrane</keyword>
<gene>
    <name evidence="3" type="ORF">ACFQMN_18820</name>
</gene>
<dbReference type="RefSeq" id="WP_289215275.1">
    <property type="nucleotide sequence ID" value="NZ_JAPVRC010000002.1"/>
</dbReference>
<proteinExistence type="predicted"/>
<accession>A0ABW2K7Z6</accession>
<sequence>MFKKVVPFSLAFLFAATAPLQVSAEDTSPAEVLKKSNEAMLELDSYSSVTKMEQTMTVAGEEVMFMTEAEQDITLDPFAMHQTSTTSGMGQEDVTLESYWTEDGFFQEDPEQGWIKMPEELSESMDEMIGMAMAGDQVAQAEELAEDMSVEDKEDSYLLTFDGDGEDLMEASMGMMESNMSGEQGSMMEEMMNQITINEVSYEMTIDKESHYMTHLMMDMDMEMEMEGESSTTSQSMDMTIDNFNGVDTITVPEDIVNGATPLEDNMMEEEMPEEEMSEEGGELPDTATNQPMIILAGLSLAGLGGFLVFRRRPQHQ</sequence>
<comment type="caution">
    <text evidence="3">The sequence shown here is derived from an EMBL/GenBank/DDBJ whole genome shotgun (WGS) entry which is preliminary data.</text>
</comment>
<feature type="chain" id="PRO_5047108114" evidence="2">
    <location>
        <begin position="25"/>
        <end position="317"/>
    </location>
</feature>
<evidence type="ECO:0000313" key="3">
    <source>
        <dbReference type="EMBL" id="MFC7322924.1"/>
    </source>
</evidence>
<keyword evidence="1" id="KW-0472">Membrane</keyword>
<evidence type="ECO:0000313" key="4">
    <source>
        <dbReference type="Proteomes" id="UP001596494"/>
    </source>
</evidence>
<evidence type="ECO:0000256" key="1">
    <source>
        <dbReference type="SAM" id="Phobius"/>
    </source>
</evidence>
<name>A0ABW2K7Z6_9BACI</name>
<keyword evidence="4" id="KW-1185">Reference proteome</keyword>
<dbReference type="NCBIfam" id="TIGR01167">
    <property type="entry name" value="LPXTG_anchor"/>
    <property type="match status" value="1"/>
</dbReference>
<feature type="transmembrane region" description="Helical" evidence="1">
    <location>
        <begin position="293"/>
        <end position="310"/>
    </location>
</feature>
<keyword evidence="1" id="KW-1133">Transmembrane helix</keyword>
<dbReference type="Proteomes" id="UP001596494">
    <property type="component" value="Unassembled WGS sequence"/>
</dbReference>
<dbReference type="Gene3D" id="2.50.20.20">
    <property type="match status" value="1"/>
</dbReference>
<evidence type="ECO:0000256" key="2">
    <source>
        <dbReference type="SAM" id="SignalP"/>
    </source>
</evidence>
<protein>
    <submittedName>
        <fullName evidence="3">DUF6612 family protein</fullName>
    </submittedName>
</protein>
<reference evidence="4" key="1">
    <citation type="journal article" date="2019" name="Int. J. Syst. Evol. Microbiol.">
        <title>The Global Catalogue of Microorganisms (GCM) 10K type strain sequencing project: providing services to taxonomists for standard genome sequencing and annotation.</title>
        <authorList>
            <consortium name="The Broad Institute Genomics Platform"/>
            <consortium name="The Broad Institute Genome Sequencing Center for Infectious Disease"/>
            <person name="Wu L."/>
            <person name="Ma J."/>
        </authorList>
    </citation>
    <scope>NUCLEOTIDE SEQUENCE [LARGE SCALE GENOMIC DNA]</scope>
    <source>
        <strain evidence="4">CCUG 73951</strain>
    </source>
</reference>
<keyword evidence="2" id="KW-0732">Signal</keyword>